<dbReference type="Pfam" id="PF00246">
    <property type="entry name" value="Peptidase_M14"/>
    <property type="match status" value="1"/>
</dbReference>
<dbReference type="Proteomes" id="UP000694865">
    <property type="component" value="Unplaced"/>
</dbReference>
<organism evidence="17 18">
    <name type="scientific">Saccoglossus kowalevskii</name>
    <name type="common">Acorn worm</name>
    <dbReference type="NCBI Taxonomy" id="10224"/>
    <lineage>
        <taxon>Eukaryota</taxon>
        <taxon>Metazoa</taxon>
        <taxon>Hemichordata</taxon>
        <taxon>Enteropneusta</taxon>
        <taxon>Harrimaniidae</taxon>
        <taxon>Saccoglossus</taxon>
    </lineage>
</organism>
<evidence type="ECO:0000256" key="4">
    <source>
        <dbReference type="ARBA" id="ARBA00022645"/>
    </source>
</evidence>
<evidence type="ECO:0000256" key="8">
    <source>
        <dbReference type="ARBA" id="ARBA00022801"/>
    </source>
</evidence>
<dbReference type="PRINTS" id="PR00765">
    <property type="entry name" value="CRBOXYPTASEA"/>
</dbReference>
<dbReference type="PROSITE" id="PS52035">
    <property type="entry name" value="PEPTIDASE_M14"/>
    <property type="match status" value="1"/>
</dbReference>
<comment type="cofactor">
    <cofactor evidence="1">
        <name>Zn(2+)</name>
        <dbReference type="ChEBI" id="CHEBI:29105"/>
    </cofactor>
</comment>
<dbReference type="PANTHER" id="PTHR11705">
    <property type="entry name" value="PROTEASE FAMILY M14 CARBOXYPEPTIDASE A,B"/>
    <property type="match status" value="1"/>
</dbReference>
<reference evidence="18" key="1">
    <citation type="submission" date="2025-08" db="UniProtKB">
        <authorList>
            <consortium name="RefSeq"/>
        </authorList>
    </citation>
    <scope>IDENTIFICATION</scope>
    <source>
        <tissue evidence="18">Testes</tissue>
    </source>
</reference>
<feature type="chain" id="PRO_5046568188" evidence="15">
    <location>
        <begin position="26"/>
        <end position="425"/>
    </location>
</feature>
<proteinExistence type="inferred from homology"/>
<keyword evidence="17" id="KW-1185">Reference proteome</keyword>
<evidence type="ECO:0000256" key="15">
    <source>
        <dbReference type="SAM" id="SignalP"/>
    </source>
</evidence>
<evidence type="ECO:0000256" key="7">
    <source>
        <dbReference type="ARBA" id="ARBA00022729"/>
    </source>
</evidence>
<feature type="domain" description="Peptidase M14" evidence="16">
    <location>
        <begin position="120"/>
        <end position="418"/>
    </location>
</feature>
<keyword evidence="11" id="KW-0482">Metalloprotease</keyword>
<keyword evidence="12" id="KW-0865">Zymogen</keyword>
<name>A0ABM0GZZ8_SACKO</name>
<keyword evidence="8" id="KW-0378">Hydrolase</keyword>
<evidence type="ECO:0000256" key="3">
    <source>
        <dbReference type="ARBA" id="ARBA00005988"/>
    </source>
</evidence>
<keyword evidence="6" id="KW-0479">Metal-binding</keyword>
<feature type="signal peptide" evidence="15">
    <location>
        <begin position="1"/>
        <end position="25"/>
    </location>
</feature>
<evidence type="ECO:0000256" key="2">
    <source>
        <dbReference type="ARBA" id="ARBA00003091"/>
    </source>
</evidence>
<evidence type="ECO:0000313" key="17">
    <source>
        <dbReference type="Proteomes" id="UP000694865"/>
    </source>
</evidence>
<keyword evidence="13" id="KW-1015">Disulfide bond</keyword>
<dbReference type="InterPro" id="IPR000834">
    <property type="entry name" value="Peptidase_M14"/>
</dbReference>
<evidence type="ECO:0000256" key="6">
    <source>
        <dbReference type="ARBA" id="ARBA00022723"/>
    </source>
</evidence>
<keyword evidence="4" id="KW-0121">Carboxypeptidase</keyword>
<keyword evidence="7 15" id="KW-0732">Signal</keyword>
<dbReference type="SUPFAM" id="SSF53187">
    <property type="entry name" value="Zn-dependent exopeptidases"/>
    <property type="match status" value="1"/>
</dbReference>
<evidence type="ECO:0000256" key="10">
    <source>
        <dbReference type="ARBA" id="ARBA00023026"/>
    </source>
</evidence>
<dbReference type="Gene3D" id="3.30.70.340">
    <property type="entry name" value="Metallocarboxypeptidase-like"/>
    <property type="match status" value="1"/>
</dbReference>
<keyword evidence="10" id="KW-0843">Virulence</keyword>
<evidence type="ECO:0000313" key="18">
    <source>
        <dbReference type="RefSeq" id="XP_002741167.2"/>
    </source>
</evidence>
<evidence type="ECO:0000256" key="12">
    <source>
        <dbReference type="ARBA" id="ARBA00023145"/>
    </source>
</evidence>
<evidence type="ECO:0000256" key="5">
    <source>
        <dbReference type="ARBA" id="ARBA00022670"/>
    </source>
</evidence>
<dbReference type="SMART" id="SM00631">
    <property type="entry name" value="Zn_pept"/>
    <property type="match status" value="1"/>
</dbReference>
<evidence type="ECO:0000259" key="16">
    <source>
        <dbReference type="PROSITE" id="PS52035"/>
    </source>
</evidence>
<evidence type="ECO:0000256" key="1">
    <source>
        <dbReference type="ARBA" id="ARBA00001947"/>
    </source>
</evidence>
<dbReference type="PANTHER" id="PTHR11705:SF143">
    <property type="entry name" value="SLL0236 PROTEIN"/>
    <property type="match status" value="1"/>
</dbReference>
<dbReference type="InterPro" id="IPR036990">
    <property type="entry name" value="M14A-like_propep"/>
</dbReference>
<gene>
    <name evidence="18" type="primary">LOC100373689</name>
</gene>
<dbReference type="RefSeq" id="XP_002741167.2">
    <property type="nucleotide sequence ID" value="XM_002741121.2"/>
</dbReference>
<evidence type="ECO:0000256" key="13">
    <source>
        <dbReference type="ARBA" id="ARBA00023157"/>
    </source>
</evidence>
<sequence>MASAKFRVMYVLLLYLQFIIIDISGERVRYDGYEVLRLDIHSEQHIEALKTVQDSGKYDFWHYPNHVMTSPTHKQELVRSLELNDIDYDIWIEDVQQLIDNYSPDTRTTTTAQDDYDYSVYHTYAEIDQWVKDTAARYPTLAKEFVIGSSYENRVMRALKVGSESSEVKPAMWVHSGIHAREWVTPATNTWMTNQLLVDYSTNDLVRTLLDTFDFYILPITNPDGYEYTWTDDRMWRKTRSVNDDSTCIGVDPNRNWAYEWGGSGASKFPCFDTYRGPYPHSEVEVRNVADFILERAKTQEFVFFMDIHSYSQMWLNPWGYTEEYPEDYDDHMKVGEIFTEAVASVHGQQYTYGTIPDLLYVSSGCSVDWGHGIMGIKYSHTTELRDTGEYAFLLPEDQIIPTAQETYAGFVAAYEHIMNERVSS</sequence>
<dbReference type="Gene3D" id="3.40.630.10">
    <property type="entry name" value="Zn peptidases"/>
    <property type="match status" value="1"/>
</dbReference>
<evidence type="ECO:0000256" key="11">
    <source>
        <dbReference type="ARBA" id="ARBA00023049"/>
    </source>
</evidence>
<evidence type="ECO:0000256" key="9">
    <source>
        <dbReference type="ARBA" id="ARBA00022833"/>
    </source>
</evidence>
<feature type="active site" description="Proton donor/acceptor" evidence="14">
    <location>
        <position position="384"/>
    </location>
</feature>
<evidence type="ECO:0000256" key="14">
    <source>
        <dbReference type="PROSITE-ProRule" id="PRU01379"/>
    </source>
</evidence>
<comment type="similarity">
    <text evidence="3 14">Belongs to the peptidase M14 family.</text>
</comment>
<dbReference type="GeneID" id="100373689"/>
<dbReference type="InterPro" id="IPR003146">
    <property type="entry name" value="M14A_act_pep"/>
</dbReference>
<accession>A0ABM0GZZ8</accession>
<dbReference type="SUPFAM" id="SSF54897">
    <property type="entry name" value="Protease propeptides/inhibitors"/>
    <property type="match status" value="1"/>
</dbReference>
<dbReference type="CDD" id="cd03860">
    <property type="entry name" value="M14_CP_A-B_like"/>
    <property type="match status" value="1"/>
</dbReference>
<protein>
    <submittedName>
        <fullName evidence="18">Carboxypeptidase A2-like</fullName>
    </submittedName>
</protein>
<comment type="function">
    <text evidence="2">Extracellular metalloprotease that contributes to pathogenicity.</text>
</comment>
<keyword evidence="9" id="KW-0862">Zinc</keyword>
<dbReference type="PROSITE" id="PS00132">
    <property type="entry name" value="CARBOXYPEPT_ZN_1"/>
    <property type="match status" value="1"/>
</dbReference>
<dbReference type="InterPro" id="IPR057246">
    <property type="entry name" value="CARBOXYPEPT_ZN_1"/>
</dbReference>
<dbReference type="Pfam" id="PF02244">
    <property type="entry name" value="Propep_M14"/>
    <property type="match status" value="1"/>
</dbReference>
<keyword evidence="5" id="KW-0645">Protease</keyword>